<keyword evidence="5" id="KW-1185">Reference proteome</keyword>
<feature type="chain" id="PRO_5046521923" evidence="2">
    <location>
        <begin position="24"/>
        <end position="209"/>
    </location>
</feature>
<dbReference type="CDD" id="cd07185">
    <property type="entry name" value="OmpA_C-like"/>
    <property type="match status" value="1"/>
</dbReference>
<keyword evidence="2" id="KW-0732">Signal</keyword>
<evidence type="ECO:0000256" key="2">
    <source>
        <dbReference type="SAM" id="SignalP"/>
    </source>
</evidence>
<dbReference type="SUPFAM" id="SSF103088">
    <property type="entry name" value="OmpA-like"/>
    <property type="match status" value="1"/>
</dbReference>
<dbReference type="PROSITE" id="PS51123">
    <property type="entry name" value="OMPA_2"/>
    <property type="match status" value="1"/>
</dbReference>
<sequence>MALLTTWPGLVLPIMLLSACAGAPLPTRSAVASPDIGWIDRQFRICGGNDCPAPTRKTLALVDSLPARDEASPALPETPLVAVPPTNEAEPPSVVIPFPFASSRPTAEGQQRLKRLTRIARQYRRIELTGRTDDLGGKAPNDRLAQRRAEYVRSWLLGRGIEAEITVRAEGRCCYLDPAPTEAARASNRRVEVRLAGRRDAIPDPMGAP</sequence>
<dbReference type="Pfam" id="PF00691">
    <property type="entry name" value="OmpA"/>
    <property type="match status" value="1"/>
</dbReference>
<evidence type="ECO:0000313" key="4">
    <source>
        <dbReference type="EMBL" id="NMQ06286.1"/>
    </source>
</evidence>
<reference evidence="4" key="1">
    <citation type="submission" date="2019-03" db="EMBL/GenBank/DDBJ databases">
        <title>Metabolic reconstructions from genomes of highly enriched 'Candidatus Accumulibacter' and 'Candidatus Competibacter' bioreactor populations.</title>
        <authorList>
            <person name="Annavajhala M.K."/>
            <person name="Welles L."/>
            <person name="Abbas B."/>
            <person name="Sorokin D."/>
            <person name="Park H."/>
            <person name="Van Loosdrecht M."/>
            <person name="Chandran K."/>
        </authorList>
    </citation>
    <scope>NUCLEOTIDE SEQUENCE</scope>
    <source>
        <strain evidence="4">SBR_L</strain>
    </source>
</reference>
<protein>
    <submittedName>
        <fullName evidence="4">OmpA family protein</fullName>
    </submittedName>
</protein>
<feature type="domain" description="OmpA-like" evidence="3">
    <location>
        <begin position="85"/>
        <end position="199"/>
    </location>
</feature>
<keyword evidence="1" id="KW-0472">Membrane</keyword>
<dbReference type="InterPro" id="IPR036737">
    <property type="entry name" value="OmpA-like_sf"/>
</dbReference>
<dbReference type="Gene3D" id="3.30.1330.60">
    <property type="entry name" value="OmpA-like domain"/>
    <property type="match status" value="1"/>
</dbReference>
<accession>A0ABX1TBE8</accession>
<evidence type="ECO:0000259" key="3">
    <source>
        <dbReference type="PROSITE" id="PS51123"/>
    </source>
</evidence>
<dbReference type="InterPro" id="IPR006665">
    <property type="entry name" value="OmpA-like"/>
</dbReference>
<proteinExistence type="predicted"/>
<comment type="caution">
    <text evidence="4">The sequence shown here is derived from an EMBL/GenBank/DDBJ whole genome shotgun (WGS) entry which is preliminary data.</text>
</comment>
<evidence type="ECO:0000256" key="1">
    <source>
        <dbReference type="PROSITE-ProRule" id="PRU00473"/>
    </source>
</evidence>
<feature type="signal peptide" evidence="2">
    <location>
        <begin position="1"/>
        <end position="23"/>
    </location>
</feature>
<gene>
    <name evidence="4" type="ORF">E4Q08_14020</name>
</gene>
<dbReference type="EMBL" id="SPMX01000039">
    <property type="protein sequence ID" value="NMQ06286.1"/>
    <property type="molecule type" value="Genomic_DNA"/>
</dbReference>
<organism evidence="4 5">
    <name type="scientific">Candidatus Accumulibacter contiguus</name>
    <dbReference type="NCBI Taxonomy" id="2954381"/>
    <lineage>
        <taxon>Bacteria</taxon>
        <taxon>Pseudomonadati</taxon>
        <taxon>Pseudomonadota</taxon>
        <taxon>Betaproteobacteria</taxon>
        <taxon>Candidatus Accumulibacter</taxon>
    </lineage>
</organism>
<name>A0ABX1TBE8_9PROT</name>
<dbReference type="Proteomes" id="UP000886469">
    <property type="component" value="Unassembled WGS sequence"/>
</dbReference>
<dbReference type="RefSeq" id="WP_169070841.1">
    <property type="nucleotide sequence ID" value="NZ_SPMX01000039.1"/>
</dbReference>
<evidence type="ECO:0000313" key="5">
    <source>
        <dbReference type="Proteomes" id="UP000886469"/>
    </source>
</evidence>